<organism evidence="2 3">
    <name type="scientific">Aquimonas voraii</name>
    <dbReference type="NCBI Taxonomy" id="265719"/>
    <lineage>
        <taxon>Bacteria</taxon>
        <taxon>Pseudomonadati</taxon>
        <taxon>Pseudomonadota</taxon>
        <taxon>Gammaproteobacteria</taxon>
        <taxon>Lysobacterales</taxon>
        <taxon>Lysobacteraceae</taxon>
        <taxon>Aquimonas</taxon>
    </lineage>
</organism>
<evidence type="ECO:0000259" key="1">
    <source>
        <dbReference type="Pfam" id="PF00501"/>
    </source>
</evidence>
<dbReference type="Gene3D" id="3.40.50.12780">
    <property type="entry name" value="N-terminal domain of ligase-like"/>
    <property type="match status" value="1"/>
</dbReference>
<reference evidence="2 3" key="1">
    <citation type="submission" date="2016-10" db="EMBL/GenBank/DDBJ databases">
        <authorList>
            <person name="de Groot N.N."/>
        </authorList>
    </citation>
    <scope>NUCLEOTIDE SEQUENCE [LARGE SCALE GENOMIC DNA]</scope>
    <source>
        <strain evidence="2 3">DSM 16957</strain>
    </source>
</reference>
<dbReference type="GO" id="GO:0016874">
    <property type="term" value="F:ligase activity"/>
    <property type="evidence" value="ECO:0007669"/>
    <property type="project" value="UniProtKB-KW"/>
</dbReference>
<dbReference type="RefSeq" id="WP_091237810.1">
    <property type="nucleotide sequence ID" value="NZ_FNAG01000001.1"/>
</dbReference>
<sequence>MTSSCNIAASLPRLALERPDQIAIRCPSGRRADGSAEYGLTLNYAELDRRSDAIAAGLSKIGIGRGVRTALMVRPSPELFLLMFALFKSGAVPVLIDPGIDKRALKQCLGEAAPAGFIGIPLAQLARVLLGWGRGHVRHIVTVGRRFPFGGHSLAEVEALGAGAGPQLADTAPDEMAAILFTSGSTGVPKGVVYRHRHFVAQIDLLGSAFGIEPGGVDLPTFPPFALFDPALSLTSVIPDMDPTRPAKADPKRLIAAIREFGVGQMFGSPALLDTLSRYGEQHGVTLPTLKRVTSAGAPVPFAVVQRMQAMLPADAQIWTPYGATECLPVAVIEGRELAETRAATEAGAGTCVGRPVAANTVRIIAITDEAIADWSGVQELAQGTVGEITVAGPSATDAYFEREAATRLAKIRERLPDGSERIVHRMGDLGWFDEAGRLWFCGRKSQRVETASGPLYTEQVEPVFNTHADVRRTALVGVGALGAQTPVLCVELKAGVKREASAIEAELLNLGGQHAHTRGIHRVLFHAGFPVDIRHNAKIGREALARWAADILGRGKA</sequence>
<evidence type="ECO:0000313" key="2">
    <source>
        <dbReference type="EMBL" id="SDD10249.1"/>
    </source>
</evidence>
<gene>
    <name evidence="2" type="ORF">SAMN04488509_101218</name>
</gene>
<keyword evidence="3" id="KW-1185">Reference proteome</keyword>
<dbReference type="OrthoDB" id="9803968at2"/>
<dbReference type="Proteomes" id="UP000199603">
    <property type="component" value="Unassembled WGS sequence"/>
</dbReference>
<dbReference type="AlphaFoldDB" id="A0A1G6S063"/>
<accession>A0A1G6S063</accession>
<keyword evidence="2" id="KW-0436">Ligase</keyword>
<dbReference type="PANTHER" id="PTHR43767:SF1">
    <property type="entry name" value="NONRIBOSOMAL PEPTIDE SYNTHASE PES1 (EUROFUNG)-RELATED"/>
    <property type="match status" value="1"/>
</dbReference>
<dbReference type="InterPro" id="IPR020845">
    <property type="entry name" value="AMP-binding_CS"/>
</dbReference>
<protein>
    <submittedName>
        <fullName evidence="2">Acyl-CoA synthetase (AMP-forming)/AMP-acid ligase II</fullName>
    </submittedName>
</protein>
<feature type="domain" description="AMP-dependent synthetase/ligase" evidence="1">
    <location>
        <begin position="18"/>
        <end position="401"/>
    </location>
</feature>
<dbReference type="InterPro" id="IPR054888">
    <property type="entry name" value="OlefBLtnSyn"/>
</dbReference>
<proteinExistence type="predicted"/>
<dbReference type="CDD" id="cd05910">
    <property type="entry name" value="FACL_like_1"/>
    <property type="match status" value="1"/>
</dbReference>
<dbReference type="NCBIfam" id="NF045786">
    <property type="entry name" value="OlefBLtnSynXan"/>
    <property type="match status" value="1"/>
</dbReference>
<dbReference type="SUPFAM" id="SSF56801">
    <property type="entry name" value="Acetyl-CoA synthetase-like"/>
    <property type="match status" value="1"/>
</dbReference>
<dbReference type="InterPro" id="IPR050237">
    <property type="entry name" value="ATP-dep_AMP-bd_enzyme"/>
</dbReference>
<dbReference type="STRING" id="265719.SAMN04488509_101218"/>
<dbReference type="PANTHER" id="PTHR43767">
    <property type="entry name" value="LONG-CHAIN-FATTY-ACID--COA LIGASE"/>
    <property type="match status" value="1"/>
</dbReference>
<dbReference type="EMBL" id="FNAG01000001">
    <property type="protein sequence ID" value="SDD10249.1"/>
    <property type="molecule type" value="Genomic_DNA"/>
</dbReference>
<name>A0A1G6S063_9GAMM</name>
<dbReference type="NCBIfam" id="NF006754">
    <property type="entry name" value="PRK09274.1"/>
    <property type="match status" value="1"/>
</dbReference>
<dbReference type="InterPro" id="IPR042099">
    <property type="entry name" value="ANL_N_sf"/>
</dbReference>
<dbReference type="PROSITE" id="PS00455">
    <property type="entry name" value="AMP_BINDING"/>
    <property type="match status" value="1"/>
</dbReference>
<dbReference type="InterPro" id="IPR000873">
    <property type="entry name" value="AMP-dep_synth/lig_dom"/>
</dbReference>
<evidence type="ECO:0000313" key="3">
    <source>
        <dbReference type="Proteomes" id="UP000199603"/>
    </source>
</evidence>
<dbReference type="Pfam" id="PF00501">
    <property type="entry name" value="AMP-binding"/>
    <property type="match status" value="1"/>
</dbReference>